<accession>A0A2S8SXL9</accession>
<dbReference type="Gene3D" id="3.40.710.10">
    <property type="entry name" value="DD-peptidase/beta-lactamase superfamily"/>
    <property type="match status" value="1"/>
</dbReference>
<gene>
    <name evidence="7" type="ORF">B1R32_101278</name>
</gene>
<dbReference type="PROSITE" id="PS51257">
    <property type="entry name" value="PROKAR_LIPOPROTEIN"/>
    <property type="match status" value="1"/>
</dbReference>
<dbReference type="InterPro" id="IPR000871">
    <property type="entry name" value="Beta-lactam_class-A"/>
</dbReference>
<evidence type="ECO:0000256" key="4">
    <source>
        <dbReference type="ARBA" id="ARBA00030171"/>
    </source>
</evidence>
<comment type="caution">
    <text evidence="7">The sequence shown here is derived from an EMBL/GenBank/DDBJ whole genome shotgun (WGS) entry which is preliminary data.</text>
</comment>
<evidence type="ECO:0000259" key="6">
    <source>
        <dbReference type="Pfam" id="PF13354"/>
    </source>
</evidence>
<dbReference type="SUPFAM" id="SSF56601">
    <property type="entry name" value="beta-lactamase/transpeptidase-like"/>
    <property type="match status" value="1"/>
</dbReference>
<dbReference type="GO" id="GO:0008800">
    <property type="term" value="F:beta-lactamase activity"/>
    <property type="evidence" value="ECO:0007669"/>
    <property type="project" value="UniProtKB-EC"/>
</dbReference>
<protein>
    <recommendedName>
        <fullName evidence="3">beta-lactamase</fullName>
        <ecNumber evidence="3">3.5.2.6</ecNumber>
    </recommendedName>
    <alternativeName>
        <fullName evidence="4">Penicillinase</fullName>
    </alternativeName>
</protein>
<name>A0A2S8SXL9_9BACT</name>
<feature type="signal peptide" evidence="5">
    <location>
        <begin position="1"/>
        <end position="27"/>
    </location>
</feature>
<dbReference type="PANTHER" id="PTHR35333">
    <property type="entry name" value="BETA-LACTAMASE"/>
    <property type="match status" value="1"/>
</dbReference>
<sequence>MNHSFNRRTFLLAATAVPFWAACSATAAEKTEKPDNALAKARLAKLEREFGGRLGVFAVNSANGERLIYRADERFPVCSTFKVLLASAILKRSVQVPGLLHQRIKYQPSQLVSYSPITEKHVAQGMTVAQLCAAALQYSDNTASNLLMKILGGPRAVTAFARAIGDSEFRLDRWETALNTAIPGDLRDTSTPQAMGRSVQRLVAGNVLAPQHRAQLQRWMQGNTTGDTRIKAGIPANWKIGDKTGTGDYGTANDIAVVWPPHHEPVILTIYTTQHQKEAKARNDVIASAAKVVVDWLEAS</sequence>
<evidence type="ECO:0000256" key="3">
    <source>
        <dbReference type="ARBA" id="ARBA00012865"/>
    </source>
</evidence>
<feature type="domain" description="Beta-lactamase class A catalytic" evidence="6">
    <location>
        <begin position="55"/>
        <end position="272"/>
    </location>
</feature>
<dbReference type="PROSITE" id="PS51318">
    <property type="entry name" value="TAT"/>
    <property type="match status" value="1"/>
</dbReference>
<keyword evidence="5" id="KW-0732">Signal</keyword>
<dbReference type="InParanoid" id="A0A2S8SXL9"/>
<dbReference type="OrthoDB" id="9775096at2"/>
<dbReference type="InterPro" id="IPR006311">
    <property type="entry name" value="TAT_signal"/>
</dbReference>
<dbReference type="FunCoup" id="A0A2S8SXL9">
    <property type="interactions" value="10"/>
</dbReference>
<dbReference type="NCBIfam" id="NF033103">
    <property type="entry name" value="bla_class_A"/>
    <property type="match status" value="1"/>
</dbReference>
<evidence type="ECO:0000313" key="7">
    <source>
        <dbReference type="EMBL" id="PQV65536.1"/>
    </source>
</evidence>
<dbReference type="GO" id="GO:0046677">
    <property type="term" value="P:response to antibiotic"/>
    <property type="evidence" value="ECO:0007669"/>
    <property type="project" value="InterPro"/>
</dbReference>
<comment type="similarity">
    <text evidence="2">Belongs to the class-A beta-lactamase family.</text>
</comment>
<dbReference type="EMBL" id="NIGF01000001">
    <property type="protein sequence ID" value="PQV65536.1"/>
    <property type="molecule type" value="Genomic_DNA"/>
</dbReference>
<evidence type="ECO:0000313" key="8">
    <source>
        <dbReference type="Proteomes" id="UP000237684"/>
    </source>
</evidence>
<dbReference type="AlphaFoldDB" id="A0A2S8SXL9"/>
<evidence type="ECO:0000256" key="1">
    <source>
        <dbReference type="ARBA" id="ARBA00001526"/>
    </source>
</evidence>
<dbReference type="InterPro" id="IPR045155">
    <property type="entry name" value="Beta-lactam_cat"/>
</dbReference>
<proteinExistence type="inferred from homology"/>
<comment type="catalytic activity">
    <reaction evidence="1">
        <text>a beta-lactam + H2O = a substituted beta-amino acid</text>
        <dbReference type="Rhea" id="RHEA:20401"/>
        <dbReference type="ChEBI" id="CHEBI:15377"/>
        <dbReference type="ChEBI" id="CHEBI:35627"/>
        <dbReference type="ChEBI" id="CHEBI:140347"/>
        <dbReference type="EC" id="3.5.2.6"/>
    </reaction>
</comment>
<dbReference type="PRINTS" id="PR00118">
    <property type="entry name" value="BLACTAMASEA"/>
</dbReference>
<evidence type="ECO:0000256" key="5">
    <source>
        <dbReference type="SAM" id="SignalP"/>
    </source>
</evidence>
<dbReference type="Pfam" id="PF13354">
    <property type="entry name" value="Beta-lactamase2"/>
    <property type="match status" value="1"/>
</dbReference>
<evidence type="ECO:0000256" key="2">
    <source>
        <dbReference type="ARBA" id="ARBA00009009"/>
    </source>
</evidence>
<dbReference type="PANTHER" id="PTHR35333:SF3">
    <property type="entry name" value="BETA-LACTAMASE-TYPE TRANSPEPTIDASE FOLD CONTAINING PROTEIN"/>
    <property type="match status" value="1"/>
</dbReference>
<dbReference type="Proteomes" id="UP000237684">
    <property type="component" value="Unassembled WGS sequence"/>
</dbReference>
<dbReference type="GO" id="GO:0030655">
    <property type="term" value="P:beta-lactam antibiotic catabolic process"/>
    <property type="evidence" value="ECO:0007669"/>
    <property type="project" value="InterPro"/>
</dbReference>
<feature type="chain" id="PRO_5015492234" description="beta-lactamase" evidence="5">
    <location>
        <begin position="28"/>
        <end position="300"/>
    </location>
</feature>
<dbReference type="EC" id="3.5.2.6" evidence="3"/>
<organism evidence="7 8">
    <name type="scientific">Abditibacterium utsteinense</name>
    <dbReference type="NCBI Taxonomy" id="1960156"/>
    <lineage>
        <taxon>Bacteria</taxon>
        <taxon>Pseudomonadati</taxon>
        <taxon>Abditibacteriota</taxon>
        <taxon>Abditibacteriia</taxon>
        <taxon>Abditibacteriales</taxon>
        <taxon>Abditibacteriaceae</taxon>
        <taxon>Abditibacterium</taxon>
    </lineage>
</organism>
<keyword evidence="8" id="KW-1185">Reference proteome</keyword>
<dbReference type="RefSeq" id="WP_105482263.1">
    <property type="nucleotide sequence ID" value="NZ_NIGF01000001.1"/>
</dbReference>
<reference evidence="7 8" key="1">
    <citation type="journal article" date="2018" name="Syst. Appl. Microbiol.">
        <title>Abditibacterium utsteinense sp. nov., the first cultivated member of candidate phylum FBP, isolated from ice-free Antarctic soil samples.</title>
        <authorList>
            <person name="Tahon G."/>
            <person name="Tytgat B."/>
            <person name="Lebbe L."/>
            <person name="Carlier A."/>
            <person name="Willems A."/>
        </authorList>
    </citation>
    <scope>NUCLEOTIDE SEQUENCE [LARGE SCALE GENOMIC DNA]</scope>
    <source>
        <strain evidence="7 8">LMG 29911</strain>
    </source>
</reference>
<dbReference type="InterPro" id="IPR012338">
    <property type="entry name" value="Beta-lactam/transpept-like"/>
</dbReference>